<organism evidence="1 2">
    <name type="scientific">Paenibacillus macquariensis</name>
    <dbReference type="NCBI Taxonomy" id="948756"/>
    <lineage>
        <taxon>Bacteria</taxon>
        <taxon>Bacillati</taxon>
        <taxon>Bacillota</taxon>
        <taxon>Bacilli</taxon>
        <taxon>Bacillales</taxon>
        <taxon>Paenibacillaceae</taxon>
        <taxon>Paenibacillus</taxon>
    </lineage>
</organism>
<dbReference type="RefSeq" id="WP_068582104.1">
    <property type="nucleotide sequence ID" value="NZ_FTNK01000003.1"/>
</dbReference>
<reference evidence="1 2" key="1">
    <citation type="submission" date="2017-01" db="EMBL/GenBank/DDBJ databases">
        <authorList>
            <person name="Varghese N."/>
            <person name="Submissions S."/>
        </authorList>
    </citation>
    <scope>NUCLEOTIDE SEQUENCE [LARGE SCALE GENOMIC DNA]</scope>
    <source>
        <strain evidence="1 2">ATCC 23464</strain>
    </source>
</reference>
<dbReference type="EMBL" id="FTNK01000003">
    <property type="protein sequence ID" value="SIQ62736.1"/>
    <property type="molecule type" value="Genomic_DNA"/>
</dbReference>
<proteinExistence type="predicted"/>
<evidence type="ECO:0000313" key="2">
    <source>
        <dbReference type="Proteomes" id="UP000186666"/>
    </source>
</evidence>
<name>A0ABY1JQU3_9BACL</name>
<keyword evidence="2" id="KW-1185">Reference proteome</keyword>
<comment type="caution">
    <text evidence="1">The sequence shown here is derived from an EMBL/GenBank/DDBJ whole genome shotgun (WGS) entry which is preliminary data.</text>
</comment>
<dbReference type="Proteomes" id="UP000186666">
    <property type="component" value="Unassembled WGS sequence"/>
</dbReference>
<sequence length="135" mass="15735">MKPNIHDWANLSLNAHIYIREVRGSKVNSSKRRPIFLMELGDNSICFLSDLDLPMIPNVVFGFDIEDSSSKVRLSGKIEAKGLYERMFQYRVKLPDIKEYKLYNTSLLKKMLINLNYFLITKNKVGIHKRINLSI</sequence>
<protein>
    <submittedName>
        <fullName evidence="1">Uncharacterized protein</fullName>
    </submittedName>
</protein>
<gene>
    <name evidence="1" type="ORF">SAMN05421578_10372</name>
</gene>
<accession>A0ABY1JQU3</accession>
<evidence type="ECO:0000313" key="1">
    <source>
        <dbReference type="EMBL" id="SIQ62736.1"/>
    </source>
</evidence>